<dbReference type="AlphaFoldDB" id="A0A1M4ZQ57"/>
<dbReference type="OrthoDB" id="956632at2"/>
<dbReference type="STRING" id="1121884.SAMN02745131_02028"/>
<evidence type="ECO:0008006" key="3">
    <source>
        <dbReference type="Google" id="ProtNLM"/>
    </source>
</evidence>
<dbReference type="EMBL" id="FQUU01000007">
    <property type="protein sequence ID" value="SHF20065.1"/>
    <property type="molecule type" value="Genomic_DNA"/>
</dbReference>
<name>A0A1M4ZQ57_9BACT</name>
<gene>
    <name evidence="1" type="ORF">SAMN02745131_02028</name>
</gene>
<organism evidence="1 2">
    <name type="scientific">Flavisolibacter ginsengisoli DSM 18119</name>
    <dbReference type="NCBI Taxonomy" id="1121884"/>
    <lineage>
        <taxon>Bacteria</taxon>
        <taxon>Pseudomonadati</taxon>
        <taxon>Bacteroidota</taxon>
        <taxon>Chitinophagia</taxon>
        <taxon>Chitinophagales</taxon>
        <taxon>Chitinophagaceae</taxon>
        <taxon>Flavisolibacter</taxon>
    </lineage>
</organism>
<proteinExistence type="predicted"/>
<protein>
    <recommendedName>
        <fullName evidence="3">Carboxypeptidase regulatory-like domain-containing protein</fullName>
    </recommendedName>
</protein>
<evidence type="ECO:0000313" key="1">
    <source>
        <dbReference type="EMBL" id="SHF20065.1"/>
    </source>
</evidence>
<accession>A0A1M4ZQ57</accession>
<reference evidence="1 2" key="1">
    <citation type="submission" date="2016-11" db="EMBL/GenBank/DDBJ databases">
        <authorList>
            <person name="Jaros S."/>
            <person name="Januszkiewicz K."/>
            <person name="Wedrychowicz H."/>
        </authorList>
    </citation>
    <scope>NUCLEOTIDE SEQUENCE [LARGE SCALE GENOMIC DNA]</scope>
    <source>
        <strain evidence="1 2">DSM 18119</strain>
    </source>
</reference>
<sequence length="153" mass="16854">MLFSASCSRNPFSDCNLEKVYKTNADKVTITEGVWGTVSFMKGNCMPGSSGCSNCPARRTVRFYEYTLMSQAVKAGVYNDFFTSFSTSLVKEIETDDKGFFQVALTPGKYTMVVLEDGKLYTNISDGQGGINPVIYNGGHQNVNFSITYQASF</sequence>
<keyword evidence="2" id="KW-1185">Reference proteome</keyword>
<evidence type="ECO:0000313" key="2">
    <source>
        <dbReference type="Proteomes" id="UP000184048"/>
    </source>
</evidence>
<dbReference type="Proteomes" id="UP000184048">
    <property type="component" value="Unassembled WGS sequence"/>
</dbReference>